<reference evidence="4 5" key="1">
    <citation type="journal article" date="2004" name="Nature">
        <title>Genome evolution in yeasts.</title>
        <authorList>
            <consortium name="Genolevures"/>
            <person name="Dujon B."/>
            <person name="Sherman D."/>
            <person name="Fischer G."/>
            <person name="Durrens P."/>
            <person name="Casaregola S."/>
            <person name="Lafontaine I."/>
            <person name="de Montigny J."/>
            <person name="Marck C."/>
            <person name="Neuveglise C."/>
            <person name="Talla E."/>
            <person name="Goffard N."/>
            <person name="Frangeul L."/>
            <person name="Aigle M."/>
            <person name="Anthouard V."/>
            <person name="Babour A."/>
            <person name="Barbe V."/>
            <person name="Barnay S."/>
            <person name="Blanchin S."/>
            <person name="Beckerich J.M."/>
            <person name="Beyne E."/>
            <person name="Bleykasten C."/>
            <person name="Boisrame A."/>
            <person name="Boyer J."/>
            <person name="Cattolico L."/>
            <person name="Confanioleri F."/>
            <person name="de Daruvar A."/>
            <person name="Despons L."/>
            <person name="Fabre E."/>
            <person name="Fairhead C."/>
            <person name="Ferry-Dumazet H."/>
            <person name="Groppi A."/>
            <person name="Hantraye F."/>
            <person name="Hennequin C."/>
            <person name="Jauniaux N."/>
            <person name="Joyet P."/>
            <person name="Kachouri R."/>
            <person name="Kerrest A."/>
            <person name="Koszul R."/>
            <person name="Lemaire M."/>
            <person name="Lesur I."/>
            <person name="Ma L."/>
            <person name="Muller H."/>
            <person name="Nicaud J.M."/>
            <person name="Nikolski M."/>
            <person name="Oztas S."/>
            <person name="Ozier-Kalogeropoulos O."/>
            <person name="Pellenz S."/>
            <person name="Potier S."/>
            <person name="Richard G.F."/>
            <person name="Straub M.L."/>
            <person name="Suleau A."/>
            <person name="Swennene D."/>
            <person name="Tekaia F."/>
            <person name="Wesolowski-Louvel M."/>
            <person name="Westhof E."/>
            <person name="Wirth B."/>
            <person name="Zeniou-Meyer M."/>
            <person name="Zivanovic I."/>
            <person name="Bolotin-Fukuhara M."/>
            <person name="Thierry A."/>
            <person name="Bouchier C."/>
            <person name="Caudron B."/>
            <person name="Scarpelli C."/>
            <person name="Gaillardin C."/>
            <person name="Weissenbach J."/>
            <person name="Wincker P."/>
            <person name="Souciet J.L."/>
        </authorList>
    </citation>
    <scope>NUCLEOTIDE SEQUENCE [LARGE SCALE GENOMIC DNA]</scope>
    <source>
        <strain evidence="5">ATCC 8585 / CBS 2359 / DSM 70799 / NBRC 1267 / NRRL Y-1140 / WM37</strain>
    </source>
</reference>
<keyword evidence="5" id="KW-1185">Reference proteome</keyword>
<evidence type="ECO:0000256" key="2">
    <source>
        <dbReference type="ARBA" id="ARBA00022490"/>
    </source>
</evidence>
<dbReference type="AlphaFoldDB" id="B4UN67"/>
<feature type="compositionally biased region" description="Polar residues" evidence="3">
    <location>
        <begin position="360"/>
        <end position="374"/>
    </location>
</feature>
<dbReference type="Pfam" id="PF01021">
    <property type="entry name" value="TYA"/>
    <property type="match status" value="1"/>
</dbReference>
<gene>
    <name evidence="4" type="ORF">KLLA0_E25180g</name>
</gene>
<dbReference type="RefSeq" id="XP_002999422.1">
    <property type="nucleotide sequence ID" value="XM_002999376.1"/>
</dbReference>
<sequence>MASIDMRTTKSDHNPVKHGSGANDSIATTGNQNTQINSPANVPPIPNGYYYCPYPPQFFEQFPYMNYYQDANFAPFINAAQRTALPSSHDQPAQFPGNTGSQGKFPAMYEGTNQGHPNPFPPFQMSPGLGYQIQVPLGYTFSCLHDPNSTFTLSRVFYSHDYKDWVWEFSEILRKQGLGENLSARRNGYRKCLKDDEEEYIANIHTACVPNTSYPKWFKKCLENNMEFIDCFLEAVAIISEENDKLTLLREIVALSLRDRESIEKFAQRATKLYQRAERAKVSDLDELLTSQVLEVLHNEYLLVIVTFHREKDQSFMNLMRILLSAYWDKKDAKEPERKYNKHQGKQWNNSSNERKQKINRFNNSNQYTSRERK</sequence>
<dbReference type="GeneID" id="9487335"/>
<evidence type="ECO:0000256" key="1">
    <source>
        <dbReference type="ARBA" id="ARBA00004496"/>
    </source>
</evidence>
<protein>
    <submittedName>
        <fullName evidence="4">KLLA0E25180p</fullName>
    </submittedName>
</protein>
<accession>B4UN67</accession>
<feature type="region of interest" description="Disordered" evidence="3">
    <location>
        <begin position="333"/>
        <end position="374"/>
    </location>
</feature>
<dbReference type="GO" id="GO:0003723">
    <property type="term" value="F:RNA binding"/>
    <property type="evidence" value="ECO:0007669"/>
    <property type="project" value="InterPro"/>
</dbReference>
<dbReference type="GO" id="GO:0005737">
    <property type="term" value="C:cytoplasm"/>
    <property type="evidence" value="ECO:0007669"/>
    <property type="project" value="UniProtKB-SubCell"/>
</dbReference>
<evidence type="ECO:0000313" key="5">
    <source>
        <dbReference type="Proteomes" id="UP000000598"/>
    </source>
</evidence>
<dbReference type="HOGENOM" id="CLU_739799_0_0_1"/>
<keyword evidence="2" id="KW-0963">Cytoplasm</keyword>
<organism evidence="4 5">
    <name type="scientific">Kluyveromyces lactis (strain ATCC 8585 / CBS 2359 / DSM 70799 / NBRC 1267 / NRRL Y-1140 / WM37)</name>
    <name type="common">Yeast</name>
    <name type="synonym">Candida sphaerica</name>
    <dbReference type="NCBI Taxonomy" id="284590"/>
    <lineage>
        <taxon>Eukaryota</taxon>
        <taxon>Fungi</taxon>
        <taxon>Dikarya</taxon>
        <taxon>Ascomycota</taxon>
        <taxon>Saccharomycotina</taxon>
        <taxon>Saccharomycetes</taxon>
        <taxon>Saccharomycetales</taxon>
        <taxon>Saccharomycetaceae</taxon>
        <taxon>Kluyveromyces</taxon>
    </lineage>
</organism>
<proteinExistence type="predicted"/>
<dbReference type="InParanoid" id="B4UN67"/>
<dbReference type="PaxDb" id="284590-B4UN67"/>
<feature type="compositionally biased region" description="Polar residues" evidence="3">
    <location>
        <begin position="22"/>
        <end position="36"/>
    </location>
</feature>
<dbReference type="Proteomes" id="UP000000598">
    <property type="component" value="Chromosome E"/>
</dbReference>
<name>B4UN67_KLULA</name>
<evidence type="ECO:0000313" key="4">
    <source>
        <dbReference type="EMBL" id="CAR56760.1"/>
    </source>
</evidence>
<comment type="subcellular location">
    <subcellularLocation>
        <location evidence="1">Cytoplasm</location>
    </subcellularLocation>
</comment>
<feature type="region of interest" description="Disordered" evidence="3">
    <location>
        <begin position="1"/>
        <end position="36"/>
    </location>
</feature>
<dbReference type="KEGG" id="kla:KLLA0_E25180g"/>
<evidence type="ECO:0000256" key="3">
    <source>
        <dbReference type="SAM" id="MobiDB-lite"/>
    </source>
</evidence>
<dbReference type="EMBL" id="CR382125">
    <property type="protein sequence ID" value="CAR56760.1"/>
    <property type="molecule type" value="Genomic_DNA"/>
</dbReference>
<dbReference type="InterPro" id="IPR015820">
    <property type="entry name" value="TYA"/>
</dbReference>